<evidence type="ECO:0000313" key="3">
    <source>
        <dbReference type="Proteomes" id="UP000649604"/>
    </source>
</evidence>
<comment type="caution">
    <text evidence="2">The sequence shown here is derived from an EMBL/GenBank/DDBJ whole genome shotgun (WGS) entry which is preliminary data.</text>
</comment>
<reference evidence="2" key="1">
    <citation type="submission" date="2019-11" db="EMBL/GenBank/DDBJ databases">
        <title>Microbial mats filling the niche in hypersaline microbial mats.</title>
        <authorList>
            <person name="Wong H.L."/>
            <person name="Macleod F.I."/>
            <person name="White R.A. III"/>
            <person name="Burns B.P."/>
        </authorList>
    </citation>
    <scope>NUCLEOTIDE SEQUENCE</scope>
    <source>
        <strain evidence="2">Rbin_158</strain>
    </source>
</reference>
<dbReference type="SUPFAM" id="SSF53335">
    <property type="entry name" value="S-adenosyl-L-methionine-dependent methyltransferases"/>
    <property type="match status" value="1"/>
</dbReference>
<dbReference type="InterPro" id="IPR013216">
    <property type="entry name" value="Methyltransf_11"/>
</dbReference>
<dbReference type="InterPro" id="IPR050508">
    <property type="entry name" value="Methyltransf_Superfamily"/>
</dbReference>
<gene>
    <name evidence="2" type="ORF">GF339_11695</name>
</gene>
<dbReference type="Proteomes" id="UP000649604">
    <property type="component" value="Unassembled WGS sequence"/>
</dbReference>
<dbReference type="PANTHER" id="PTHR42912:SF80">
    <property type="entry name" value="METHYLTRANSFERASE DOMAIN-CONTAINING PROTEIN"/>
    <property type="match status" value="1"/>
</dbReference>
<accession>A0A9D5JWY0</accession>
<dbReference type="Pfam" id="PF08241">
    <property type="entry name" value="Methyltransf_11"/>
    <property type="match status" value="1"/>
</dbReference>
<dbReference type="InterPro" id="IPR029063">
    <property type="entry name" value="SAM-dependent_MTases_sf"/>
</dbReference>
<protein>
    <submittedName>
        <fullName evidence="2">Methyltransferase domain-containing protein</fullName>
    </submittedName>
</protein>
<name>A0A9D5JWY0_9BACT</name>
<evidence type="ECO:0000313" key="2">
    <source>
        <dbReference type="EMBL" id="MBD3325241.1"/>
    </source>
</evidence>
<dbReference type="PANTHER" id="PTHR42912">
    <property type="entry name" value="METHYLTRANSFERASE"/>
    <property type="match status" value="1"/>
</dbReference>
<dbReference type="GO" id="GO:0032259">
    <property type="term" value="P:methylation"/>
    <property type="evidence" value="ECO:0007669"/>
    <property type="project" value="UniProtKB-KW"/>
</dbReference>
<dbReference type="CDD" id="cd02440">
    <property type="entry name" value="AdoMet_MTases"/>
    <property type="match status" value="1"/>
</dbReference>
<evidence type="ECO:0000259" key="1">
    <source>
        <dbReference type="Pfam" id="PF08241"/>
    </source>
</evidence>
<keyword evidence="2" id="KW-0808">Transferase</keyword>
<dbReference type="GO" id="GO:0008757">
    <property type="term" value="F:S-adenosylmethionine-dependent methyltransferase activity"/>
    <property type="evidence" value="ECO:0007669"/>
    <property type="project" value="InterPro"/>
</dbReference>
<sequence>MERRNSCMTAKDHSLNQNYSETFYADHAERYAEVAHEYRQSIYLESSHPLLKGDLDLQTRVKQLIPPPARGLDAGCGAGARDVYALWQAGYEMWGIDAVAENVRVAHHWHPEIQDRVTVHDLRDRLPFADHAFDIVMCNAVIQHIDPDRVYDTVLPELVRVLRPGGILQLMFKSGNGVATLYDKDYGAYRSFQLFDGEQILKRLQDQGMNLIAAEQDALGGVMWFVDPKHSRHCAMLLRKGAHSKLLQ</sequence>
<proteinExistence type="predicted"/>
<keyword evidence="2" id="KW-0489">Methyltransferase</keyword>
<dbReference type="AlphaFoldDB" id="A0A9D5JWY0"/>
<organism evidence="2 3">
    <name type="scientific">candidate division KSB3 bacterium</name>
    <dbReference type="NCBI Taxonomy" id="2044937"/>
    <lineage>
        <taxon>Bacteria</taxon>
        <taxon>candidate division KSB3</taxon>
    </lineage>
</organism>
<dbReference type="Gene3D" id="3.40.50.150">
    <property type="entry name" value="Vaccinia Virus protein VP39"/>
    <property type="match status" value="1"/>
</dbReference>
<dbReference type="EMBL" id="WJJP01000383">
    <property type="protein sequence ID" value="MBD3325241.1"/>
    <property type="molecule type" value="Genomic_DNA"/>
</dbReference>
<feature type="domain" description="Methyltransferase type 11" evidence="1">
    <location>
        <begin position="72"/>
        <end position="168"/>
    </location>
</feature>